<dbReference type="AlphaFoldDB" id="A0AAN6X5Y8"/>
<evidence type="ECO:0000313" key="3">
    <source>
        <dbReference type="Proteomes" id="UP001303160"/>
    </source>
</evidence>
<name>A0AAN6X5Y8_9PEZI</name>
<feature type="compositionally biased region" description="Gly residues" evidence="1">
    <location>
        <begin position="194"/>
        <end position="206"/>
    </location>
</feature>
<comment type="caution">
    <text evidence="2">The sequence shown here is derived from an EMBL/GenBank/DDBJ whole genome shotgun (WGS) entry which is preliminary data.</text>
</comment>
<organism evidence="2 3">
    <name type="scientific">Triangularia verruculosa</name>
    <dbReference type="NCBI Taxonomy" id="2587418"/>
    <lineage>
        <taxon>Eukaryota</taxon>
        <taxon>Fungi</taxon>
        <taxon>Dikarya</taxon>
        <taxon>Ascomycota</taxon>
        <taxon>Pezizomycotina</taxon>
        <taxon>Sordariomycetes</taxon>
        <taxon>Sordariomycetidae</taxon>
        <taxon>Sordariales</taxon>
        <taxon>Podosporaceae</taxon>
        <taxon>Triangularia</taxon>
    </lineage>
</organism>
<reference evidence="2" key="2">
    <citation type="submission" date="2023-05" db="EMBL/GenBank/DDBJ databases">
        <authorList>
            <consortium name="Lawrence Berkeley National Laboratory"/>
            <person name="Steindorff A."/>
            <person name="Hensen N."/>
            <person name="Bonometti L."/>
            <person name="Westerberg I."/>
            <person name="Brannstrom I.O."/>
            <person name="Guillou S."/>
            <person name="Cros-Aarteil S."/>
            <person name="Calhoun S."/>
            <person name="Haridas S."/>
            <person name="Kuo A."/>
            <person name="Mondo S."/>
            <person name="Pangilinan J."/>
            <person name="Riley R."/>
            <person name="Labutti K."/>
            <person name="Andreopoulos B."/>
            <person name="Lipzen A."/>
            <person name="Chen C."/>
            <person name="Yanf M."/>
            <person name="Daum C."/>
            <person name="Ng V."/>
            <person name="Clum A."/>
            <person name="Ohm R."/>
            <person name="Martin F."/>
            <person name="Silar P."/>
            <person name="Natvig D."/>
            <person name="Lalanne C."/>
            <person name="Gautier V."/>
            <person name="Ament-Velasquez S.L."/>
            <person name="Kruys A."/>
            <person name="Hutchinson M.I."/>
            <person name="Powell A.J."/>
            <person name="Barry K."/>
            <person name="Miller A.N."/>
            <person name="Grigoriev I.V."/>
            <person name="Debuchy R."/>
            <person name="Gladieux P."/>
            <person name="Thoren M.H."/>
            <person name="Johannesson H."/>
        </authorList>
    </citation>
    <scope>NUCLEOTIDE SEQUENCE</scope>
    <source>
        <strain evidence="2">CBS 315.58</strain>
    </source>
</reference>
<keyword evidence="3" id="KW-1185">Reference proteome</keyword>
<sequence length="206" mass="23201">MADAPSGPDQNVSPQWNEPPPPPEDTVFNWPCIRKPPPPLLPHLFPHRNTTHPRPQFESVAQLLLEQYLCVKEGEVFDDIVYLAKLRQLSEACEKQRNMARHMMRCARMKERNGHGGCGKKDIKDAQVRRDFFHMLGENLEVFIQGQERVVEKLWTQSDWKKEHDVMTGLGMLSMGGGGGVKERAEGEGDGMEGVEGGGMNGGNRR</sequence>
<dbReference type="EMBL" id="MU864043">
    <property type="protein sequence ID" value="KAK4194718.1"/>
    <property type="molecule type" value="Genomic_DNA"/>
</dbReference>
<proteinExistence type="predicted"/>
<accession>A0AAN6X5Y8</accession>
<evidence type="ECO:0000313" key="2">
    <source>
        <dbReference type="EMBL" id="KAK4194718.1"/>
    </source>
</evidence>
<feature type="region of interest" description="Disordered" evidence="1">
    <location>
        <begin position="177"/>
        <end position="206"/>
    </location>
</feature>
<gene>
    <name evidence="2" type="ORF">QBC40DRAFT_187517</name>
</gene>
<feature type="region of interest" description="Disordered" evidence="1">
    <location>
        <begin position="1"/>
        <end position="26"/>
    </location>
</feature>
<evidence type="ECO:0000256" key="1">
    <source>
        <dbReference type="SAM" id="MobiDB-lite"/>
    </source>
</evidence>
<reference evidence="2" key="1">
    <citation type="journal article" date="2023" name="Mol. Phylogenet. Evol.">
        <title>Genome-scale phylogeny and comparative genomics of the fungal order Sordariales.</title>
        <authorList>
            <person name="Hensen N."/>
            <person name="Bonometti L."/>
            <person name="Westerberg I."/>
            <person name="Brannstrom I.O."/>
            <person name="Guillou S."/>
            <person name="Cros-Aarteil S."/>
            <person name="Calhoun S."/>
            <person name="Haridas S."/>
            <person name="Kuo A."/>
            <person name="Mondo S."/>
            <person name="Pangilinan J."/>
            <person name="Riley R."/>
            <person name="LaButti K."/>
            <person name="Andreopoulos B."/>
            <person name="Lipzen A."/>
            <person name="Chen C."/>
            <person name="Yan M."/>
            <person name="Daum C."/>
            <person name="Ng V."/>
            <person name="Clum A."/>
            <person name="Steindorff A."/>
            <person name="Ohm R.A."/>
            <person name="Martin F."/>
            <person name="Silar P."/>
            <person name="Natvig D.O."/>
            <person name="Lalanne C."/>
            <person name="Gautier V."/>
            <person name="Ament-Velasquez S.L."/>
            <person name="Kruys A."/>
            <person name="Hutchinson M.I."/>
            <person name="Powell A.J."/>
            <person name="Barry K."/>
            <person name="Miller A.N."/>
            <person name="Grigoriev I.V."/>
            <person name="Debuchy R."/>
            <person name="Gladieux P."/>
            <person name="Hiltunen Thoren M."/>
            <person name="Johannesson H."/>
        </authorList>
    </citation>
    <scope>NUCLEOTIDE SEQUENCE</scope>
    <source>
        <strain evidence="2">CBS 315.58</strain>
    </source>
</reference>
<dbReference type="Proteomes" id="UP001303160">
    <property type="component" value="Unassembled WGS sequence"/>
</dbReference>
<protein>
    <submittedName>
        <fullName evidence="2">Uncharacterized protein</fullName>
    </submittedName>
</protein>